<evidence type="ECO:0000313" key="4">
    <source>
        <dbReference type="Proteomes" id="UP001595957"/>
    </source>
</evidence>
<dbReference type="Proteomes" id="UP001595957">
    <property type="component" value="Unassembled WGS sequence"/>
</dbReference>
<evidence type="ECO:0000256" key="1">
    <source>
        <dbReference type="ARBA" id="ARBA00022679"/>
    </source>
</evidence>
<dbReference type="InterPro" id="IPR028098">
    <property type="entry name" value="Glyco_trans_4-like_N"/>
</dbReference>
<dbReference type="EC" id="2.4.-.-" evidence="3"/>
<evidence type="ECO:0000259" key="2">
    <source>
        <dbReference type="Pfam" id="PF13579"/>
    </source>
</evidence>
<dbReference type="GO" id="GO:0016757">
    <property type="term" value="F:glycosyltransferase activity"/>
    <property type="evidence" value="ECO:0007669"/>
    <property type="project" value="UniProtKB-KW"/>
</dbReference>
<keyword evidence="3" id="KW-0328">Glycosyltransferase</keyword>
<dbReference type="Pfam" id="PF13579">
    <property type="entry name" value="Glyco_trans_4_4"/>
    <property type="match status" value="1"/>
</dbReference>
<reference evidence="4" key="1">
    <citation type="journal article" date="2019" name="Int. J. Syst. Evol. Microbiol.">
        <title>The Global Catalogue of Microorganisms (GCM) 10K type strain sequencing project: providing services to taxonomists for standard genome sequencing and annotation.</title>
        <authorList>
            <consortium name="The Broad Institute Genomics Platform"/>
            <consortium name="The Broad Institute Genome Sequencing Center for Infectious Disease"/>
            <person name="Wu L."/>
            <person name="Ma J."/>
        </authorList>
    </citation>
    <scope>NUCLEOTIDE SEQUENCE [LARGE SCALE GENOMIC DNA]</scope>
    <source>
        <strain evidence="4">NBRC 103632</strain>
    </source>
</reference>
<proteinExistence type="predicted"/>
<name>A0ABV9EWW4_9SPHN</name>
<dbReference type="EMBL" id="JBHSFZ010000006">
    <property type="protein sequence ID" value="MFC4593663.1"/>
    <property type="molecule type" value="Genomic_DNA"/>
</dbReference>
<sequence length="381" mass="41340">MKVAMVDPSLFTGRYDDSLCAALGDEGADVRLLARPMRPTDAVAPCGYHYSPHFFRRSEALRARLGEGRAFRLLKAAEYVAACALGGLKELASAQVAHFQWLPLAPADRLLLRRLKGRTALVHTVHNADAYHADAGVQGSGYRALLDFFDALIVHGDTTRRALEAQSIDPRRIHVTPHPPMQLAPATPADIAAVPQPTAPRFLFFGTIRPYKGIDVLIEACLSLWQAGRQFELAIAGKPFMDITPVLERVRTAGFADRLVTDLGFLTEPRLDAHMVKADAIIFPYRQIDSSGAFLSALHHGKAMVTSDVGMFAALRDDVAIRTPAGNAEFLAQALLRLLESPAIRQTAGAAARAYGDSMGSWKDMGLATMGVYRSVLAARA</sequence>
<gene>
    <name evidence="3" type="ORF">ACFO3E_05580</name>
</gene>
<feature type="domain" description="Glycosyltransferase subfamily 4-like N-terminal" evidence="2">
    <location>
        <begin position="15"/>
        <end position="177"/>
    </location>
</feature>
<dbReference type="CDD" id="cd03801">
    <property type="entry name" value="GT4_PimA-like"/>
    <property type="match status" value="1"/>
</dbReference>
<keyword evidence="4" id="KW-1185">Reference proteome</keyword>
<organism evidence="3 4">
    <name type="scientific">Sphingobium tyrosinilyticum</name>
    <dbReference type="NCBI Taxonomy" id="2715436"/>
    <lineage>
        <taxon>Bacteria</taxon>
        <taxon>Pseudomonadati</taxon>
        <taxon>Pseudomonadota</taxon>
        <taxon>Alphaproteobacteria</taxon>
        <taxon>Sphingomonadales</taxon>
        <taxon>Sphingomonadaceae</taxon>
        <taxon>Sphingobium</taxon>
    </lineage>
</organism>
<comment type="caution">
    <text evidence="3">The sequence shown here is derived from an EMBL/GenBank/DDBJ whole genome shotgun (WGS) entry which is preliminary data.</text>
</comment>
<protein>
    <submittedName>
        <fullName evidence="3">Glycosyltransferase family 4 protein</fullName>
        <ecNumber evidence="3">2.4.-.-</ecNumber>
    </submittedName>
</protein>
<dbReference type="PANTHER" id="PTHR46401:SF2">
    <property type="entry name" value="GLYCOSYLTRANSFERASE WBBK-RELATED"/>
    <property type="match status" value="1"/>
</dbReference>
<dbReference type="SUPFAM" id="SSF53756">
    <property type="entry name" value="UDP-Glycosyltransferase/glycogen phosphorylase"/>
    <property type="match status" value="1"/>
</dbReference>
<keyword evidence="1 3" id="KW-0808">Transferase</keyword>
<dbReference type="PANTHER" id="PTHR46401">
    <property type="entry name" value="GLYCOSYLTRANSFERASE WBBK-RELATED"/>
    <property type="match status" value="1"/>
</dbReference>
<dbReference type="Pfam" id="PF13692">
    <property type="entry name" value="Glyco_trans_1_4"/>
    <property type="match status" value="1"/>
</dbReference>
<accession>A0ABV9EWW4</accession>
<dbReference type="RefSeq" id="WP_380802996.1">
    <property type="nucleotide sequence ID" value="NZ_JBHSFZ010000006.1"/>
</dbReference>
<evidence type="ECO:0000313" key="3">
    <source>
        <dbReference type="EMBL" id="MFC4593663.1"/>
    </source>
</evidence>
<dbReference type="Gene3D" id="3.40.50.2000">
    <property type="entry name" value="Glycogen Phosphorylase B"/>
    <property type="match status" value="2"/>
</dbReference>